<dbReference type="PaxDb" id="8022-A0A060W4D5"/>
<dbReference type="EMBL" id="FR904341">
    <property type="protein sequence ID" value="CDQ60114.1"/>
    <property type="molecule type" value="Genomic_DNA"/>
</dbReference>
<evidence type="ECO:0000256" key="6">
    <source>
        <dbReference type="ARBA" id="ARBA00022918"/>
    </source>
</evidence>
<dbReference type="PANTHER" id="PTHR34072:SF42">
    <property type="entry name" value="INTEGRASE CATALYTIC DOMAIN-CONTAINING PROTEIN"/>
    <property type="match status" value="1"/>
</dbReference>
<dbReference type="GO" id="GO:0003964">
    <property type="term" value="F:RNA-directed DNA polymerase activity"/>
    <property type="evidence" value="ECO:0007669"/>
    <property type="project" value="UniProtKB-KW"/>
</dbReference>
<dbReference type="InterPro" id="IPR043502">
    <property type="entry name" value="DNA/RNA_pol_sf"/>
</dbReference>
<dbReference type="PANTHER" id="PTHR34072">
    <property type="entry name" value="ENZYMATIC POLYPROTEIN-RELATED"/>
    <property type="match status" value="1"/>
</dbReference>
<dbReference type="GO" id="GO:0016787">
    <property type="term" value="F:hydrolase activity"/>
    <property type="evidence" value="ECO:0007669"/>
    <property type="project" value="UniProtKB-KW"/>
</dbReference>
<dbReference type="InterPro" id="IPR041373">
    <property type="entry name" value="RT_RNaseH"/>
</dbReference>
<evidence type="ECO:0000259" key="7">
    <source>
        <dbReference type="Pfam" id="PF17917"/>
    </source>
</evidence>
<evidence type="ECO:0000256" key="1">
    <source>
        <dbReference type="ARBA" id="ARBA00022679"/>
    </source>
</evidence>
<feature type="domain" description="Reverse transcriptase RNase H-like" evidence="7">
    <location>
        <begin position="2"/>
        <end position="49"/>
    </location>
</feature>
<evidence type="ECO:0000256" key="2">
    <source>
        <dbReference type="ARBA" id="ARBA00022695"/>
    </source>
</evidence>
<dbReference type="Pfam" id="PF17917">
    <property type="entry name" value="RT_RNaseH"/>
    <property type="match status" value="1"/>
</dbReference>
<evidence type="ECO:0000256" key="5">
    <source>
        <dbReference type="ARBA" id="ARBA00022801"/>
    </source>
</evidence>
<name>A0A060W4D5_ONCMY</name>
<evidence type="ECO:0000256" key="4">
    <source>
        <dbReference type="ARBA" id="ARBA00022759"/>
    </source>
</evidence>
<reference evidence="8" key="1">
    <citation type="journal article" date="2014" name="Nat. Commun.">
        <title>The rainbow trout genome provides novel insights into evolution after whole-genome duplication in vertebrates.</title>
        <authorList>
            <person name="Berthelot C."/>
            <person name="Brunet F."/>
            <person name="Chalopin D."/>
            <person name="Juanchich A."/>
            <person name="Bernard M."/>
            <person name="Noel B."/>
            <person name="Bento P."/>
            <person name="Da Silva C."/>
            <person name="Labadie K."/>
            <person name="Alberti A."/>
            <person name="Aury J.M."/>
            <person name="Louis A."/>
            <person name="Dehais P."/>
            <person name="Bardou P."/>
            <person name="Montfort J."/>
            <person name="Klopp C."/>
            <person name="Cabau C."/>
            <person name="Gaspin C."/>
            <person name="Thorgaard G.H."/>
            <person name="Boussaha M."/>
            <person name="Quillet E."/>
            <person name="Guyomard R."/>
            <person name="Galiana D."/>
            <person name="Bobe J."/>
            <person name="Volff J.N."/>
            <person name="Genet C."/>
            <person name="Wincker P."/>
            <person name="Jaillon O."/>
            <person name="Roest Crollius H."/>
            <person name="Guiguen Y."/>
        </authorList>
    </citation>
    <scope>NUCLEOTIDE SEQUENCE [LARGE SCALE GENOMIC DNA]</scope>
</reference>
<keyword evidence="6" id="KW-0695">RNA-directed DNA polymerase</keyword>
<dbReference type="AlphaFoldDB" id="A0A060W4D5"/>
<sequence>MALEEWRHWLEEAEQPFLVWADHKNLEYLCTAKRLKSRQDRWALLFTRFIFTISYCPGSKNVKPDTLSRLHNSSATPSTSETILPTSCLAATVDWGIENLVREAQCSQPGPEEGPANWLFSLIQSGPGSWNELIPPDGILSSRVPSYTSLPSTTLLVAHNGS</sequence>
<keyword evidence="4" id="KW-0255">Endonuclease</keyword>
<keyword evidence="1" id="KW-0808">Transferase</keyword>
<keyword evidence="2" id="KW-0548">Nucleotidyltransferase</keyword>
<evidence type="ECO:0000256" key="3">
    <source>
        <dbReference type="ARBA" id="ARBA00022722"/>
    </source>
</evidence>
<protein>
    <recommendedName>
        <fullName evidence="7">Reverse transcriptase RNase H-like domain-containing protein</fullName>
    </recommendedName>
</protein>
<reference evidence="8" key="2">
    <citation type="submission" date="2014-03" db="EMBL/GenBank/DDBJ databases">
        <authorList>
            <person name="Genoscope - CEA"/>
        </authorList>
    </citation>
    <scope>NUCLEOTIDE SEQUENCE</scope>
</reference>
<evidence type="ECO:0000313" key="9">
    <source>
        <dbReference type="Proteomes" id="UP000193380"/>
    </source>
</evidence>
<gene>
    <name evidence="8" type="ORF">GSONMT00081119001</name>
</gene>
<dbReference type="STRING" id="8022.A0A060W4D5"/>
<dbReference type="Proteomes" id="UP000193380">
    <property type="component" value="Unassembled WGS sequence"/>
</dbReference>
<keyword evidence="3" id="KW-0540">Nuclease</keyword>
<dbReference type="GO" id="GO:0004519">
    <property type="term" value="F:endonuclease activity"/>
    <property type="evidence" value="ECO:0007669"/>
    <property type="project" value="UniProtKB-KW"/>
</dbReference>
<accession>A0A060W4D5</accession>
<organism evidence="8 9">
    <name type="scientific">Oncorhynchus mykiss</name>
    <name type="common">Rainbow trout</name>
    <name type="synonym">Salmo gairdneri</name>
    <dbReference type="NCBI Taxonomy" id="8022"/>
    <lineage>
        <taxon>Eukaryota</taxon>
        <taxon>Metazoa</taxon>
        <taxon>Chordata</taxon>
        <taxon>Craniata</taxon>
        <taxon>Vertebrata</taxon>
        <taxon>Euteleostomi</taxon>
        <taxon>Actinopterygii</taxon>
        <taxon>Neopterygii</taxon>
        <taxon>Teleostei</taxon>
        <taxon>Protacanthopterygii</taxon>
        <taxon>Salmoniformes</taxon>
        <taxon>Salmonidae</taxon>
        <taxon>Salmoninae</taxon>
        <taxon>Oncorhynchus</taxon>
    </lineage>
</organism>
<proteinExistence type="predicted"/>
<keyword evidence="5" id="KW-0378">Hydrolase</keyword>
<evidence type="ECO:0000313" key="8">
    <source>
        <dbReference type="EMBL" id="CDQ60114.1"/>
    </source>
</evidence>
<dbReference type="SUPFAM" id="SSF56672">
    <property type="entry name" value="DNA/RNA polymerases"/>
    <property type="match status" value="1"/>
</dbReference>